<dbReference type="AlphaFoldDB" id="A0A3B9L0P5"/>
<gene>
    <name evidence="1" type="ORF">DCG65_08020</name>
</gene>
<dbReference type="EMBL" id="DMBR01000244">
    <property type="protein sequence ID" value="HAE94492.1"/>
    <property type="molecule type" value="Genomic_DNA"/>
</dbReference>
<comment type="caution">
    <text evidence="1">The sequence shown here is derived from an EMBL/GenBank/DDBJ whole genome shotgun (WGS) entry which is preliminary data.</text>
</comment>
<name>A0A3B9L0P5_9PROT</name>
<organism evidence="1 2">
    <name type="scientific">Hyphomonas atlantica</name>
    <dbReference type="NCBI Taxonomy" id="1280948"/>
    <lineage>
        <taxon>Bacteria</taxon>
        <taxon>Pseudomonadati</taxon>
        <taxon>Pseudomonadota</taxon>
        <taxon>Alphaproteobacteria</taxon>
        <taxon>Hyphomonadales</taxon>
        <taxon>Hyphomonadaceae</taxon>
        <taxon>Hyphomonas</taxon>
    </lineage>
</organism>
<sequence length="108" mass="11488">MLKLNQPNALIKAQTLLSMALAFGVSECVSHEGSHSDEYDAGFAHGYADGRSDYEAKIVAAEKALKVAGIDVTIPRPPATKKSIQHVHVAHAGQVDCSKALPIAWHGE</sequence>
<accession>A0A3B9L0P5</accession>
<reference evidence="1 2" key="1">
    <citation type="journal article" date="2018" name="Nat. Biotechnol.">
        <title>A standardized bacterial taxonomy based on genome phylogeny substantially revises the tree of life.</title>
        <authorList>
            <person name="Parks D.H."/>
            <person name="Chuvochina M."/>
            <person name="Waite D.W."/>
            <person name="Rinke C."/>
            <person name="Skarshewski A."/>
            <person name="Chaumeil P.A."/>
            <person name="Hugenholtz P."/>
        </authorList>
    </citation>
    <scope>NUCLEOTIDE SEQUENCE [LARGE SCALE GENOMIC DNA]</scope>
    <source>
        <strain evidence="1">UBA8557</strain>
    </source>
</reference>
<proteinExistence type="predicted"/>
<evidence type="ECO:0000313" key="1">
    <source>
        <dbReference type="EMBL" id="HAE94492.1"/>
    </source>
</evidence>
<dbReference type="Proteomes" id="UP000259173">
    <property type="component" value="Unassembled WGS sequence"/>
</dbReference>
<protein>
    <submittedName>
        <fullName evidence="1">Uncharacterized protein</fullName>
    </submittedName>
</protein>
<evidence type="ECO:0000313" key="2">
    <source>
        <dbReference type="Proteomes" id="UP000259173"/>
    </source>
</evidence>